<sequence>MNMFANLNPPSGTLGSSPNASLLDRDGVVVAKGYVMTETNLEIAMAKSSRSEKKSLHRGSLGW</sequence>
<comment type="caution">
    <text evidence="2">The sequence shown here is derived from an EMBL/GenBank/DDBJ whole genome shotgun (WGS) entry which is preliminary data.</text>
</comment>
<name>A0A835I7W7_9MAGN</name>
<evidence type="ECO:0000313" key="3">
    <source>
        <dbReference type="Proteomes" id="UP000631114"/>
    </source>
</evidence>
<dbReference type="EMBL" id="JADFTS010000004">
    <property type="protein sequence ID" value="KAF9611337.1"/>
    <property type="molecule type" value="Genomic_DNA"/>
</dbReference>
<accession>A0A835I7W7</accession>
<gene>
    <name evidence="2" type="ORF">IFM89_030126</name>
</gene>
<evidence type="ECO:0000256" key="1">
    <source>
        <dbReference type="SAM" id="MobiDB-lite"/>
    </source>
</evidence>
<dbReference type="Proteomes" id="UP000631114">
    <property type="component" value="Unassembled WGS sequence"/>
</dbReference>
<feature type="region of interest" description="Disordered" evidence="1">
    <location>
        <begin position="1"/>
        <end position="20"/>
    </location>
</feature>
<reference evidence="2 3" key="1">
    <citation type="submission" date="2020-10" db="EMBL/GenBank/DDBJ databases">
        <title>The Coptis chinensis genome and diversification of protoberbering-type alkaloids.</title>
        <authorList>
            <person name="Wang B."/>
            <person name="Shu S."/>
            <person name="Song C."/>
            <person name="Liu Y."/>
        </authorList>
    </citation>
    <scope>NUCLEOTIDE SEQUENCE [LARGE SCALE GENOMIC DNA]</scope>
    <source>
        <strain evidence="2">HL-2020</strain>
        <tissue evidence="2">Leaf</tissue>
    </source>
</reference>
<organism evidence="2 3">
    <name type="scientific">Coptis chinensis</name>
    <dbReference type="NCBI Taxonomy" id="261450"/>
    <lineage>
        <taxon>Eukaryota</taxon>
        <taxon>Viridiplantae</taxon>
        <taxon>Streptophyta</taxon>
        <taxon>Embryophyta</taxon>
        <taxon>Tracheophyta</taxon>
        <taxon>Spermatophyta</taxon>
        <taxon>Magnoliopsida</taxon>
        <taxon>Ranunculales</taxon>
        <taxon>Ranunculaceae</taxon>
        <taxon>Coptidoideae</taxon>
        <taxon>Coptis</taxon>
    </lineage>
</organism>
<evidence type="ECO:0000313" key="2">
    <source>
        <dbReference type="EMBL" id="KAF9611337.1"/>
    </source>
</evidence>
<keyword evidence="3" id="KW-1185">Reference proteome</keyword>
<protein>
    <submittedName>
        <fullName evidence="2">Uncharacterized protein</fullName>
    </submittedName>
</protein>
<feature type="compositionally biased region" description="Polar residues" evidence="1">
    <location>
        <begin position="8"/>
        <end position="20"/>
    </location>
</feature>
<dbReference type="AlphaFoldDB" id="A0A835I7W7"/>
<proteinExistence type="predicted"/>
<dbReference type="OrthoDB" id="1901158at2759"/>